<reference evidence="1" key="1">
    <citation type="submission" date="2014-11" db="EMBL/GenBank/DDBJ databases">
        <authorList>
            <person name="Amaro Gonzalez C."/>
        </authorList>
    </citation>
    <scope>NUCLEOTIDE SEQUENCE</scope>
</reference>
<organism evidence="1">
    <name type="scientific">Anguilla anguilla</name>
    <name type="common">European freshwater eel</name>
    <name type="synonym">Muraena anguilla</name>
    <dbReference type="NCBI Taxonomy" id="7936"/>
    <lineage>
        <taxon>Eukaryota</taxon>
        <taxon>Metazoa</taxon>
        <taxon>Chordata</taxon>
        <taxon>Craniata</taxon>
        <taxon>Vertebrata</taxon>
        <taxon>Euteleostomi</taxon>
        <taxon>Actinopterygii</taxon>
        <taxon>Neopterygii</taxon>
        <taxon>Teleostei</taxon>
        <taxon>Anguilliformes</taxon>
        <taxon>Anguillidae</taxon>
        <taxon>Anguilla</taxon>
    </lineage>
</organism>
<dbReference type="AlphaFoldDB" id="A0A0E9PL55"/>
<protein>
    <submittedName>
        <fullName evidence="1">Uncharacterized protein</fullName>
    </submittedName>
</protein>
<sequence>MQVVGRAFIDGCYEPFLKAFVLHGLTYFAYSDLHGT</sequence>
<evidence type="ECO:0000313" key="1">
    <source>
        <dbReference type="EMBL" id="JAH05356.1"/>
    </source>
</evidence>
<name>A0A0E9PL55_ANGAN</name>
<dbReference type="EMBL" id="GBXM01103221">
    <property type="protein sequence ID" value="JAH05356.1"/>
    <property type="molecule type" value="Transcribed_RNA"/>
</dbReference>
<reference evidence="1" key="2">
    <citation type="journal article" date="2015" name="Fish Shellfish Immunol.">
        <title>Early steps in the European eel (Anguilla anguilla)-Vibrio vulnificus interaction in the gills: Role of the RtxA13 toxin.</title>
        <authorList>
            <person name="Callol A."/>
            <person name="Pajuelo D."/>
            <person name="Ebbesson L."/>
            <person name="Teles M."/>
            <person name="MacKenzie S."/>
            <person name="Amaro C."/>
        </authorList>
    </citation>
    <scope>NUCLEOTIDE SEQUENCE</scope>
</reference>
<proteinExistence type="predicted"/>
<accession>A0A0E9PL55</accession>